<sequence length="307" mass="32464">MIDVRRLHVLRAVQQYGSVTAAASALHLTVSAVSQQLHSLGDDVGAELVRREGRHAVLTPAAYVLLRHGGEIYAQWERAEAELAALREGSGGPLRLGAFPTALAALVAPAARELRRAHAELSLELVEAESSECFDLLLSRSIDIGIVVPLPDDPTRHDERFEQEALVDDVQDLIVPAGHRLAGGGPVELADAAEETFVAAPGSIDQHQLILAACQAAGFVPRVGHRAQEWNAIVSLVGAGFGVSLMPRLAPVRADAGVVRVPLRGAPLPRRRLLTCVRRGSGARPAVAAGLAALHEAAARASHGQRM</sequence>
<dbReference type="InterPro" id="IPR036390">
    <property type="entry name" value="WH_DNA-bd_sf"/>
</dbReference>
<dbReference type="SUPFAM" id="SSF53850">
    <property type="entry name" value="Periplasmic binding protein-like II"/>
    <property type="match status" value="1"/>
</dbReference>
<dbReference type="InterPro" id="IPR036388">
    <property type="entry name" value="WH-like_DNA-bd_sf"/>
</dbReference>
<reference evidence="6 7" key="1">
    <citation type="submission" date="2018-10" db="EMBL/GenBank/DDBJ databases">
        <title>Genomic Encyclopedia of Archaeal and Bacterial Type Strains, Phase II (KMG-II): from individual species to whole genera.</title>
        <authorList>
            <person name="Goeker M."/>
        </authorList>
    </citation>
    <scope>NUCLEOTIDE SEQUENCE [LARGE SCALE GENOMIC DNA]</scope>
    <source>
        <strain evidence="6 7">DSM 43383</strain>
    </source>
</reference>
<evidence type="ECO:0000256" key="1">
    <source>
        <dbReference type="ARBA" id="ARBA00009437"/>
    </source>
</evidence>
<dbReference type="AlphaFoldDB" id="A0A495QI40"/>
<dbReference type="OrthoDB" id="4131546at2"/>
<dbReference type="InterPro" id="IPR005119">
    <property type="entry name" value="LysR_subst-bd"/>
</dbReference>
<name>A0A495QI40_9ACTN</name>
<protein>
    <submittedName>
        <fullName evidence="6">DNA-binding transcriptional LysR family regulator</fullName>
    </submittedName>
</protein>
<keyword evidence="7" id="KW-1185">Reference proteome</keyword>
<evidence type="ECO:0000259" key="5">
    <source>
        <dbReference type="PROSITE" id="PS50931"/>
    </source>
</evidence>
<evidence type="ECO:0000256" key="2">
    <source>
        <dbReference type="ARBA" id="ARBA00023015"/>
    </source>
</evidence>
<dbReference type="InterPro" id="IPR000847">
    <property type="entry name" value="LysR_HTH_N"/>
</dbReference>
<dbReference type="SUPFAM" id="SSF46785">
    <property type="entry name" value="Winged helix' DNA-binding domain"/>
    <property type="match status" value="1"/>
</dbReference>
<dbReference type="GO" id="GO:0032993">
    <property type="term" value="C:protein-DNA complex"/>
    <property type="evidence" value="ECO:0007669"/>
    <property type="project" value="TreeGrafter"/>
</dbReference>
<dbReference type="GO" id="GO:0003700">
    <property type="term" value="F:DNA-binding transcription factor activity"/>
    <property type="evidence" value="ECO:0007669"/>
    <property type="project" value="InterPro"/>
</dbReference>
<keyword evidence="2" id="KW-0805">Transcription regulation</keyword>
<dbReference type="Proteomes" id="UP000274601">
    <property type="component" value="Unassembled WGS sequence"/>
</dbReference>
<comment type="similarity">
    <text evidence="1">Belongs to the LysR transcriptional regulatory family.</text>
</comment>
<accession>A0A495QI40</accession>
<gene>
    <name evidence="6" type="ORF">BZB76_4619</name>
</gene>
<dbReference type="PANTHER" id="PTHR30346">
    <property type="entry name" value="TRANSCRIPTIONAL DUAL REGULATOR HCAR-RELATED"/>
    <property type="match status" value="1"/>
</dbReference>
<dbReference type="Pfam" id="PF00126">
    <property type="entry name" value="HTH_1"/>
    <property type="match status" value="1"/>
</dbReference>
<evidence type="ECO:0000256" key="4">
    <source>
        <dbReference type="ARBA" id="ARBA00023163"/>
    </source>
</evidence>
<organism evidence="6 7">
    <name type="scientific">Actinomadura pelletieri DSM 43383</name>
    <dbReference type="NCBI Taxonomy" id="1120940"/>
    <lineage>
        <taxon>Bacteria</taxon>
        <taxon>Bacillati</taxon>
        <taxon>Actinomycetota</taxon>
        <taxon>Actinomycetes</taxon>
        <taxon>Streptosporangiales</taxon>
        <taxon>Thermomonosporaceae</taxon>
        <taxon>Actinomadura</taxon>
    </lineage>
</organism>
<dbReference type="Gene3D" id="3.40.190.10">
    <property type="entry name" value="Periplasmic binding protein-like II"/>
    <property type="match status" value="2"/>
</dbReference>
<dbReference type="RefSeq" id="WP_121436435.1">
    <property type="nucleotide sequence ID" value="NZ_RBWU01000005.1"/>
</dbReference>
<comment type="caution">
    <text evidence="6">The sequence shown here is derived from an EMBL/GenBank/DDBJ whole genome shotgun (WGS) entry which is preliminary data.</text>
</comment>
<dbReference type="PROSITE" id="PS50931">
    <property type="entry name" value="HTH_LYSR"/>
    <property type="match status" value="1"/>
</dbReference>
<dbReference type="PANTHER" id="PTHR30346:SF29">
    <property type="entry name" value="LYSR SUBSTRATE-BINDING"/>
    <property type="match status" value="1"/>
</dbReference>
<dbReference type="Gene3D" id="1.10.10.10">
    <property type="entry name" value="Winged helix-like DNA-binding domain superfamily/Winged helix DNA-binding domain"/>
    <property type="match status" value="1"/>
</dbReference>
<keyword evidence="4" id="KW-0804">Transcription</keyword>
<dbReference type="Pfam" id="PF03466">
    <property type="entry name" value="LysR_substrate"/>
    <property type="match status" value="1"/>
</dbReference>
<proteinExistence type="inferred from homology"/>
<dbReference type="GO" id="GO:0003677">
    <property type="term" value="F:DNA binding"/>
    <property type="evidence" value="ECO:0007669"/>
    <property type="project" value="UniProtKB-KW"/>
</dbReference>
<evidence type="ECO:0000313" key="6">
    <source>
        <dbReference type="EMBL" id="RKS71809.1"/>
    </source>
</evidence>
<evidence type="ECO:0000313" key="7">
    <source>
        <dbReference type="Proteomes" id="UP000274601"/>
    </source>
</evidence>
<dbReference type="EMBL" id="RBWU01000005">
    <property type="protein sequence ID" value="RKS71809.1"/>
    <property type="molecule type" value="Genomic_DNA"/>
</dbReference>
<evidence type="ECO:0000256" key="3">
    <source>
        <dbReference type="ARBA" id="ARBA00023125"/>
    </source>
</evidence>
<keyword evidence="3 6" id="KW-0238">DNA-binding</keyword>
<feature type="domain" description="HTH lysR-type" evidence="5">
    <location>
        <begin position="2"/>
        <end position="59"/>
    </location>
</feature>
<dbReference type="CDD" id="cd08423">
    <property type="entry name" value="PBP2_LTTR_like_6"/>
    <property type="match status" value="1"/>
</dbReference>